<sequence>MDNCDWCNLSEEDKQFQVYESKSWSVFLSDEQDYIGHCILVLNRHCNSLSELTDDEWDELRNLICKMEACLKTVLGATLCNWSCLMNNFYKESAPNPHLHIHVRPRYDKPIVLNGSTYTDSEFGHHYALNKGAVIPVKDKEEVFSRLKGWLNR</sequence>
<organism evidence="3 4">
    <name type="scientific">Eubacterium ventriosum</name>
    <dbReference type="NCBI Taxonomy" id="39496"/>
    <lineage>
        <taxon>Bacteria</taxon>
        <taxon>Bacillati</taxon>
        <taxon>Bacillota</taxon>
        <taxon>Clostridia</taxon>
        <taxon>Eubacteriales</taxon>
        <taxon>Eubacteriaceae</taxon>
        <taxon>Eubacterium</taxon>
    </lineage>
</organism>
<dbReference type="PANTHER" id="PTHR46648:SF1">
    <property type="entry name" value="ADENOSINE 5'-MONOPHOSPHORAMIDASE HNT1"/>
    <property type="match status" value="1"/>
</dbReference>
<dbReference type="Pfam" id="PF01230">
    <property type="entry name" value="HIT"/>
    <property type="match status" value="1"/>
</dbReference>
<dbReference type="InterPro" id="IPR011146">
    <property type="entry name" value="HIT-like"/>
</dbReference>
<dbReference type="InterPro" id="IPR001310">
    <property type="entry name" value="Histidine_triad_HIT"/>
</dbReference>
<dbReference type="RefSeq" id="WP_118030780.1">
    <property type="nucleotide sequence ID" value="NZ_QSFV01000043.1"/>
</dbReference>
<evidence type="ECO:0000256" key="1">
    <source>
        <dbReference type="PROSITE-ProRule" id="PRU00464"/>
    </source>
</evidence>
<dbReference type="PROSITE" id="PS51084">
    <property type="entry name" value="HIT_2"/>
    <property type="match status" value="1"/>
</dbReference>
<dbReference type="EMBL" id="QSFV01000043">
    <property type="protein sequence ID" value="RHA77272.1"/>
    <property type="molecule type" value="Genomic_DNA"/>
</dbReference>
<proteinExistence type="predicted"/>
<dbReference type="InterPro" id="IPR036265">
    <property type="entry name" value="HIT-like_sf"/>
</dbReference>
<name>A0A413T2G6_9FIRM</name>
<dbReference type="Gene3D" id="3.30.428.10">
    <property type="entry name" value="HIT-like"/>
    <property type="match status" value="1"/>
</dbReference>
<dbReference type="AlphaFoldDB" id="A0A413T2G6"/>
<feature type="domain" description="HIT" evidence="2">
    <location>
        <begin position="5"/>
        <end position="118"/>
    </location>
</feature>
<evidence type="ECO:0000313" key="4">
    <source>
        <dbReference type="Proteomes" id="UP000285740"/>
    </source>
</evidence>
<dbReference type="Proteomes" id="UP000285740">
    <property type="component" value="Unassembled WGS sequence"/>
</dbReference>
<protein>
    <submittedName>
        <fullName evidence="3">HIT family protein</fullName>
    </submittedName>
</protein>
<dbReference type="SUPFAM" id="SSF54197">
    <property type="entry name" value="HIT-like"/>
    <property type="match status" value="1"/>
</dbReference>
<dbReference type="GO" id="GO:0009117">
    <property type="term" value="P:nucleotide metabolic process"/>
    <property type="evidence" value="ECO:0007669"/>
    <property type="project" value="TreeGrafter"/>
</dbReference>
<dbReference type="PANTHER" id="PTHR46648">
    <property type="entry name" value="HIT FAMILY PROTEIN 1"/>
    <property type="match status" value="1"/>
</dbReference>
<comment type="caution">
    <text evidence="3">The sequence shown here is derived from an EMBL/GenBank/DDBJ whole genome shotgun (WGS) entry which is preliminary data.</text>
</comment>
<feature type="short sequence motif" description="Histidine triad motif" evidence="1">
    <location>
        <begin position="98"/>
        <end position="102"/>
    </location>
</feature>
<dbReference type="GO" id="GO:0003824">
    <property type="term" value="F:catalytic activity"/>
    <property type="evidence" value="ECO:0007669"/>
    <property type="project" value="InterPro"/>
</dbReference>
<evidence type="ECO:0000259" key="2">
    <source>
        <dbReference type="PROSITE" id="PS51084"/>
    </source>
</evidence>
<gene>
    <name evidence="3" type="ORF">DW918_09845</name>
</gene>
<accession>A0A413T2G6</accession>
<evidence type="ECO:0000313" key="3">
    <source>
        <dbReference type="EMBL" id="RHA77272.1"/>
    </source>
</evidence>
<reference evidence="3 4" key="1">
    <citation type="submission" date="2018-08" db="EMBL/GenBank/DDBJ databases">
        <title>A genome reference for cultivated species of the human gut microbiota.</title>
        <authorList>
            <person name="Zou Y."/>
            <person name="Xue W."/>
            <person name="Luo G."/>
        </authorList>
    </citation>
    <scope>NUCLEOTIDE SEQUENCE [LARGE SCALE GENOMIC DNA]</scope>
    <source>
        <strain evidence="3 4">AM42-30</strain>
    </source>
</reference>